<proteinExistence type="predicted"/>
<dbReference type="EMBL" id="MT142923">
    <property type="protein sequence ID" value="QJA90593.1"/>
    <property type="molecule type" value="Genomic_DNA"/>
</dbReference>
<evidence type="ECO:0000313" key="1">
    <source>
        <dbReference type="EMBL" id="QJA90593.1"/>
    </source>
</evidence>
<dbReference type="InterPro" id="IPR036410">
    <property type="entry name" value="HSP_DnaJ_Cys-rich_dom_sf"/>
</dbReference>
<accession>A0A6M3L856</accession>
<protein>
    <submittedName>
        <fullName evidence="1">Putative chaperone</fullName>
    </submittedName>
</protein>
<name>A0A6M3L856_9ZZZZ</name>
<dbReference type="SUPFAM" id="SSF57938">
    <property type="entry name" value="DnaJ/Hsp40 cysteine-rich domain"/>
    <property type="match status" value="1"/>
</dbReference>
<organism evidence="1">
    <name type="scientific">viral metagenome</name>
    <dbReference type="NCBI Taxonomy" id="1070528"/>
    <lineage>
        <taxon>unclassified sequences</taxon>
        <taxon>metagenomes</taxon>
        <taxon>organismal metagenomes</taxon>
    </lineage>
</organism>
<dbReference type="AlphaFoldDB" id="A0A6M3L856"/>
<reference evidence="1" key="1">
    <citation type="submission" date="2020-03" db="EMBL/GenBank/DDBJ databases">
        <title>The deep terrestrial virosphere.</title>
        <authorList>
            <person name="Holmfeldt K."/>
            <person name="Nilsson E."/>
            <person name="Simone D."/>
            <person name="Lopez-Fernandez M."/>
            <person name="Wu X."/>
            <person name="de Brujin I."/>
            <person name="Lundin D."/>
            <person name="Andersson A."/>
            <person name="Bertilsson S."/>
            <person name="Dopson M."/>
        </authorList>
    </citation>
    <scope>NUCLEOTIDE SEQUENCE</scope>
    <source>
        <strain evidence="1">MM415B03643</strain>
    </source>
</reference>
<dbReference type="Gene3D" id="6.20.20.10">
    <property type="match status" value="1"/>
</dbReference>
<sequence length="51" mass="5900">MPTLKRPIWNVPIGGWMTCAMCGGNGKWWPRKKCPRCKGRGEVQVKDKEKR</sequence>
<gene>
    <name evidence="1" type="ORF">MM415B03643_0011</name>
</gene>